<dbReference type="GO" id="GO:0016787">
    <property type="term" value="F:hydrolase activity"/>
    <property type="evidence" value="ECO:0007669"/>
    <property type="project" value="UniProtKB-KW"/>
</dbReference>
<dbReference type="InterPro" id="IPR042206">
    <property type="entry name" value="CRISPR-assoc_Cas1_C"/>
</dbReference>
<feature type="binding site" evidence="9">
    <location>
        <position position="157"/>
    </location>
    <ligand>
        <name>Mn(2+)</name>
        <dbReference type="ChEBI" id="CHEBI:29035"/>
    </ligand>
</feature>
<dbReference type="InterPro" id="IPR019858">
    <property type="entry name" value="CRISPR-assoc_Cas1_HMARI/TNEAP"/>
</dbReference>
<comment type="similarity">
    <text evidence="9">Belongs to the CRISPR-associated endonuclease Cas1 family.</text>
</comment>
<dbReference type="Proteomes" id="UP000035704">
    <property type="component" value="Chromosome"/>
</dbReference>
<dbReference type="GO" id="GO:0051607">
    <property type="term" value="P:defense response to virus"/>
    <property type="evidence" value="ECO:0007669"/>
    <property type="project" value="UniProtKB-UniRule"/>
</dbReference>
<dbReference type="Pfam" id="PF01867">
    <property type="entry name" value="Cas_Cas1"/>
    <property type="match status" value="1"/>
</dbReference>
<dbReference type="PANTHER" id="PTHR43219:SF1">
    <property type="entry name" value="CRISPR-ASSOCIATED ENDONUCLEASE CAS1"/>
    <property type="match status" value="1"/>
</dbReference>
<accession>A0A0D8I9N4</accession>
<sequence length="330" mass="39332">MGETFYIFKDGDLKRKDNNIIITTLEGEKKNLKAEVTDEIYLFGEVQMNTKLLNFLSQQKITMHIFNYYGFYSGSFYPRESNVSGYLLVNQVKKYDDQQERVRIAKEILKSASYNIYRNLRYYNRRGIDLDNPVKEIESLMNKLDFGTNIHQLMGIEGNIRKTYYATWNSIIKQDIAFEKRVKRPPDNMINSLISFVNSLIYTTVLSEIYKTQLNPTISFLHEPGSKRFSLSLDISEIFKPLIGERMIFSLLNKNQITEEDFEKESNFLYLKESGKKKILLEYDRRLKQTINHRDLGREVSYRYLIRLECYKLIKDIIEEKRYNGFKIWW</sequence>
<dbReference type="NCBIfam" id="TIGR03641">
    <property type="entry name" value="cas1_HMARI"/>
    <property type="match status" value="1"/>
</dbReference>
<dbReference type="GO" id="GO:0043571">
    <property type="term" value="P:maintenance of CRISPR repeat elements"/>
    <property type="evidence" value="ECO:0007669"/>
    <property type="project" value="UniProtKB-UniRule"/>
</dbReference>
<dbReference type="OrthoDB" id="9803119at2"/>
<evidence type="ECO:0000256" key="3">
    <source>
        <dbReference type="ARBA" id="ARBA00022759"/>
    </source>
</evidence>
<evidence type="ECO:0000256" key="6">
    <source>
        <dbReference type="ARBA" id="ARBA00023118"/>
    </source>
</evidence>
<keyword evidence="11" id="KW-1185">Reference proteome</keyword>
<dbReference type="InterPro" id="IPR002729">
    <property type="entry name" value="CRISPR-assoc_Cas1"/>
</dbReference>
<comment type="subunit">
    <text evidence="9">Homodimer, forms a heterotetramer with a Cas2 homodimer.</text>
</comment>
<evidence type="ECO:0000313" key="11">
    <source>
        <dbReference type="Proteomes" id="UP000035704"/>
    </source>
</evidence>
<dbReference type="PANTHER" id="PTHR43219">
    <property type="entry name" value="CRISPR-ASSOCIATED ENDONUCLEASE CAS1"/>
    <property type="match status" value="1"/>
</dbReference>
<reference evidence="10 11" key="1">
    <citation type="submission" date="2014-10" db="EMBL/GenBank/DDBJ databases">
        <title>Genome sequence of Clostridium aceticum DSM 1496.</title>
        <authorList>
            <person name="Poehlein A."/>
            <person name="Schiel-Bengelsdorf B."/>
            <person name="Gottschalk G."/>
            <person name="Duerre P."/>
            <person name="Daniel R."/>
        </authorList>
    </citation>
    <scope>NUCLEOTIDE SEQUENCE [LARGE SCALE GENOMIC DNA]</scope>
    <source>
        <strain evidence="10 11">DSM 1496</strain>
    </source>
</reference>
<dbReference type="RefSeq" id="WP_044825027.1">
    <property type="nucleotide sequence ID" value="NZ_CP009687.1"/>
</dbReference>
<dbReference type="PATRIC" id="fig|84022.5.peg.484"/>
<name>A0A0D8I9N4_9CLOT</name>
<dbReference type="GO" id="GO:0004520">
    <property type="term" value="F:DNA endonuclease activity"/>
    <property type="evidence" value="ECO:0007669"/>
    <property type="project" value="InterPro"/>
</dbReference>
<dbReference type="Gene3D" id="3.100.10.20">
    <property type="entry name" value="CRISPR-associated endonuclease Cas1, N-terminal domain"/>
    <property type="match status" value="1"/>
</dbReference>
<dbReference type="EC" id="3.1.-.-" evidence="9"/>
<evidence type="ECO:0000256" key="9">
    <source>
        <dbReference type="HAMAP-Rule" id="MF_01470"/>
    </source>
</evidence>
<feature type="binding site" evidence="9">
    <location>
        <position position="237"/>
    </location>
    <ligand>
        <name>Mn(2+)</name>
        <dbReference type="ChEBI" id="CHEBI:29035"/>
    </ligand>
</feature>
<evidence type="ECO:0000256" key="8">
    <source>
        <dbReference type="ARBA" id="ARBA00023211"/>
    </source>
</evidence>
<evidence type="ECO:0000256" key="7">
    <source>
        <dbReference type="ARBA" id="ARBA00023125"/>
    </source>
</evidence>
<dbReference type="NCBIfam" id="TIGR00287">
    <property type="entry name" value="cas1"/>
    <property type="match status" value="1"/>
</dbReference>
<keyword evidence="8 9" id="KW-0464">Manganese</keyword>
<dbReference type="EMBL" id="CP009687">
    <property type="protein sequence ID" value="AKL95669.1"/>
    <property type="molecule type" value="Genomic_DNA"/>
</dbReference>
<feature type="binding site" evidence="9">
    <location>
        <position position="222"/>
    </location>
    <ligand>
        <name>Mn(2+)</name>
        <dbReference type="ChEBI" id="CHEBI:29035"/>
    </ligand>
</feature>
<keyword evidence="6 9" id="KW-0051">Antiviral defense</keyword>
<keyword evidence="7 9" id="KW-0238">DNA-binding</keyword>
<dbReference type="GO" id="GO:0003677">
    <property type="term" value="F:DNA binding"/>
    <property type="evidence" value="ECO:0007669"/>
    <property type="project" value="UniProtKB-KW"/>
</dbReference>
<comment type="cofactor">
    <cofactor evidence="9">
        <name>Mg(2+)</name>
        <dbReference type="ChEBI" id="CHEBI:18420"/>
    </cofactor>
    <cofactor evidence="9">
        <name>Mn(2+)</name>
        <dbReference type="ChEBI" id="CHEBI:29035"/>
    </cofactor>
</comment>
<evidence type="ECO:0000313" key="10">
    <source>
        <dbReference type="EMBL" id="AKL95669.1"/>
    </source>
</evidence>
<protein>
    <recommendedName>
        <fullName evidence="9">CRISPR-associated endonuclease Cas1</fullName>
        <ecNumber evidence="9">3.1.-.-</ecNumber>
    </recommendedName>
</protein>
<keyword evidence="1 9" id="KW-0540">Nuclease</keyword>
<dbReference type="STRING" id="84022.CACET_c22230"/>
<dbReference type="KEGG" id="cace:CACET_c22230"/>
<dbReference type="CDD" id="cd09722">
    <property type="entry name" value="Cas1_I-B"/>
    <property type="match status" value="1"/>
</dbReference>
<dbReference type="SMR" id="A0A0D8I9N4"/>
<dbReference type="InterPro" id="IPR042211">
    <property type="entry name" value="CRISPR-assoc_Cas1_N"/>
</dbReference>
<proteinExistence type="inferred from homology"/>
<dbReference type="AlphaFoldDB" id="A0A0D8I9N4"/>
<keyword evidence="5 9" id="KW-0460">Magnesium</keyword>
<dbReference type="GO" id="GO:0046872">
    <property type="term" value="F:metal ion binding"/>
    <property type="evidence" value="ECO:0007669"/>
    <property type="project" value="UniProtKB-UniRule"/>
</dbReference>
<organism evidence="10 11">
    <name type="scientific">Clostridium aceticum</name>
    <dbReference type="NCBI Taxonomy" id="84022"/>
    <lineage>
        <taxon>Bacteria</taxon>
        <taxon>Bacillati</taxon>
        <taxon>Bacillota</taxon>
        <taxon>Clostridia</taxon>
        <taxon>Eubacteriales</taxon>
        <taxon>Clostridiaceae</taxon>
        <taxon>Clostridium</taxon>
    </lineage>
</organism>
<keyword evidence="2 9" id="KW-0479">Metal-binding</keyword>
<evidence type="ECO:0000256" key="5">
    <source>
        <dbReference type="ARBA" id="ARBA00022842"/>
    </source>
</evidence>
<evidence type="ECO:0000256" key="1">
    <source>
        <dbReference type="ARBA" id="ARBA00022722"/>
    </source>
</evidence>
<keyword evidence="3 9" id="KW-0255">Endonuclease</keyword>
<evidence type="ECO:0000256" key="2">
    <source>
        <dbReference type="ARBA" id="ARBA00022723"/>
    </source>
</evidence>
<comment type="function">
    <text evidence="9">CRISPR (clustered regularly interspaced short palindromic repeat), is an adaptive immune system that provides protection against mobile genetic elements (viruses, transposable elements and conjugative plasmids). CRISPR clusters contain spacers, sequences complementary to antecedent mobile elements, and target invading nucleic acids. CRISPR clusters are transcribed and processed into CRISPR RNA (crRNA). Acts as a dsDNA endonuclease. Involved in the integration of spacer DNA into the CRISPR cassette.</text>
</comment>
<evidence type="ECO:0000256" key="4">
    <source>
        <dbReference type="ARBA" id="ARBA00022801"/>
    </source>
</evidence>
<dbReference type="Gene3D" id="1.20.120.920">
    <property type="entry name" value="CRISPR-associated endonuclease Cas1, C-terminal domain"/>
    <property type="match status" value="1"/>
</dbReference>
<gene>
    <name evidence="10" type="primary">cas12</name>
    <name evidence="9" type="synonym">cas1</name>
    <name evidence="10" type="ORF">CACET_c22230</name>
</gene>
<dbReference type="HAMAP" id="MF_01470">
    <property type="entry name" value="Cas1"/>
    <property type="match status" value="1"/>
</dbReference>
<keyword evidence="4 9" id="KW-0378">Hydrolase</keyword>